<evidence type="ECO:0000313" key="2">
    <source>
        <dbReference type="EMBL" id="JAB57489.1"/>
    </source>
</evidence>
<feature type="signal peptide" evidence="1">
    <location>
        <begin position="1"/>
        <end position="24"/>
    </location>
</feature>
<organism evidence="2">
    <name type="scientific">Corethrella appendiculata</name>
    <dbReference type="NCBI Taxonomy" id="1370023"/>
    <lineage>
        <taxon>Eukaryota</taxon>
        <taxon>Metazoa</taxon>
        <taxon>Ecdysozoa</taxon>
        <taxon>Arthropoda</taxon>
        <taxon>Hexapoda</taxon>
        <taxon>Insecta</taxon>
        <taxon>Pterygota</taxon>
        <taxon>Neoptera</taxon>
        <taxon>Endopterygota</taxon>
        <taxon>Diptera</taxon>
        <taxon>Nematocera</taxon>
        <taxon>Culicoidea</taxon>
        <taxon>Chaoboridae</taxon>
        <taxon>Corethrella</taxon>
    </lineage>
</organism>
<dbReference type="AlphaFoldDB" id="U5ESF3"/>
<sequence length="102" mass="11182">MQSQIKIVLLCTMIITISIIGCQASATAIPPLCGDGLLDEMPPRIKRVCAALENSNQLAEALNAYIRKEAQSLLYQGEDLIAPGAGKRTDVDHVFLRFGRRR</sequence>
<protein>
    <submittedName>
        <fullName evidence="2">Putative dromyosuppressin</fullName>
    </submittedName>
</protein>
<feature type="chain" id="PRO_5004659650" evidence="1">
    <location>
        <begin position="25"/>
        <end position="102"/>
    </location>
</feature>
<evidence type="ECO:0000256" key="1">
    <source>
        <dbReference type="SAM" id="SignalP"/>
    </source>
</evidence>
<keyword evidence="1" id="KW-0732">Signal</keyword>
<name>U5ESF3_9DIPT</name>
<accession>U5ESF3</accession>
<reference evidence="2" key="1">
    <citation type="journal article" date="2014" name="Insect Biochem. Mol. Biol.">
        <title>An insight into the sialome of the frog biting fly, Corethrella appendiculata.</title>
        <authorList>
            <person name="Ribeiro J.M.C."/>
            <person name="Chagas A.C."/>
            <person name="Pham V.M."/>
            <person name="Lounibos L.P."/>
            <person name="Calvo E."/>
        </authorList>
    </citation>
    <scope>NUCLEOTIDE SEQUENCE</scope>
    <source>
        <tissue evidence="2">Salivary glands</tissue>
    </source>
</reference>
<dbReference type="PROSITE" id="PS51257">
    <property type="entry name" value="PROKAR_LIPOPROTEIN"/>
    <property type="match status" value="1"/>
</dbReference>
<dbReference type="EMBL" id="GANO01002382">
    <property type="protein sequence ID" value="JAB57489.1"/>
    <property type="molecule type" value="mRNA"/>
</dbReference>
<proteinExistence type="evidence at transcript level"/>